<evidence type="ECO:0000256" key="7">
    <source>
        <dbReference type="ARBA" id="ARBA00022679"/>
    </source>
</evidence>
<keyword evidence="7" id="KW-0808">Transferase</keyword>
<keyword evidence="5" id="KW-0997">Cell inner membrane</keyword>
<comment type="subcellular location">
    <subcellularLocation>
        <location evidence="2">Cell inner membrane</location>
        <topology evidence="2">Multi-pass membrane protein</topology>
    </subcellularLocation>
</comment>
<dbReference type="Pfam" id="PF02518">
    <property type="entry name" value="HATPase_c"/>
    <property type="match status" value="1"/>
</dbReference>
<evidence type="ECO:0000256" key="5">
    <source>
        <dbReference type="ARBA" id="ARBA00022519"/>
    </source>
</evidence>
<dbReference type="RefSeq" id="WP_198915149.1">
    <property type="nucleotide sequence ID" value="NZ_JAEKPD010000002.1"/>
</dbReference>
<gene>
    <name evidence="18" type="ORF">ILP92_04405</name>
</gene>
<accession>A0A934MBR8</accession>
<evidence type="ECO:0000259" key="16">
    <source>
        <dbReference type="PROSITE" id="PS50109"/>
    </source>
</evidence>
<proteinExistence type="predicted"/>
<dbReference type="InterPro" id="IPR036097">
    <property type="entry name" value="HisK_dim/P_sf"/>
</dbReference>
<comment type="caution">
    <text evidence="18">The sequence shown here is derived from an EMBL/GenBank/DDBJ whole genome shotgun (WGS) entry which is preliminary data.</text>
</comment>
<evidence type="ECO:0000256" key="2">
    <source>
        <dbReference type="ARBA" id="ARBA00004429"/>
    </source>
</evidence>
<dbReference type="CDD" id="cd00082">
    <property type="entry name" value="HisKA"/>
    <property type="match status" value="1"/>
</dbReference>
<organism evidence="18 19">
    <name type="scientific">Palleronia pontilimi</name>
    <dbReference type="NCBI Taxonomy" id="1964209"/>
    <lineage>
        <taxon>Bacteria</taxon>
        <taxon>Pseudomonadati</taxon>
        <taxon>Pseudomonadota</taxon>
        <taxon>Alphaproteobacteria</taxon>
        <taxon>Rhodobacterales</taxon>
        <taxon>Roseobacteraceae</taxon>
        <taxon>Palleronia</taxon>
    </lineage>
</organism>
<dbReference type="GO" id="GO:0005886">
    <property type="term" value="C:plasma membrane"/>
    <property type="evidence" value="ECO:0007669"/>
    <property type="project" value="UniProtKB-SubCell"/>
</dbReference>
<dbReference type="InterPro" id="IPR004358">
    <property type="entry name" value="Sig_transdc_His_kin-like_C"/>
</dbReference>
<dbReference type="SUPFAM" id="SSF55874">
    <property type="entry name" value="ATPase domain of HSP90 chaperone/DNA topoisomerase II/histidine kinase"/>
    <property type="match status" value="1"/>
</dbReference>
<keyword evidence="4" id="KW-1003">Cell membrane</keyword>
<dbReference type="GO" id="GO:0000155">
    <property type="term" value="F:phosphorelay sensor kinase activity"/>
    <property type="evidence" value="ECO:0007669"/>
    <property type="project" value="InterPro"/>
</dbReference>
<dbReference type="InterPro" id="IPR003660">
    <property type="entry name" value="HAMP_dom"/>
</dbReference>
<keyword evidence="13" id="KW-0902">Two-component regulatory system</keyword>
<evidence type="ECO:0000256" key="1">
    <source>
        <dbReference type="ARBA" id="ARBA00000085"/>
    </source>
</evidence>
<dbReference type="Pfam" id="PF00672">
    <property type="entry name" value="HAMP"/>
    <property type="match status" value="1"/>
</dbReference>
<keyword evidence="6" id="KW-0597">Phosphoprotein</keyword>
<keyword evidence="19" id="KW-1185">Reference proteome</keyword>
<dbReference type="EC" id="2.7.13.3" evidence="3"/>
<dbReference type="SUPFAM" id="SSF47384">
    <property type="entry name" value="Homodimeric domain of signal transducing histidine kinase"/>
    <property type="match status" value="1"/>
</dbReference>
<dbReference type="Proteomes" id="UP000642488">
    <property type="component" value="Unassembled WGS sequence"/>
</dbReference>
<sequence length="439" mass="47924">MTFDWLKRYAPRSLYARAALILLLPVITIQLVVSIVFIQRLFEDVTVQMTGNVGLELARLVDQVEAAPDAATALAQITPLARALRIDVALPDPDPVTGDSRLIYDLSGRLVLPTLREALPGLSGIDLASDDNRVRMSVETDKGPLGLTVARERVSAKNPHQLLVIMVLASVLMTVIAYLFLKNQLRPIKRLSDAAQAFGRGRVIRYRPTGATEVRQAGAAFMDMRQRIERQMEQRTLMLSGVSHDLRTPLTRMRLALSMSDDPEASELLRDVDDMQGMLDAFLDFARDGALDDFADVDPAEILSHVAQNAQRAGHDVSVRQITGDGTASLQPLSITRALENLVGNAVRHGTRAELSLSITPRAVVFTVEDDGPGIPEDARERAMKPFARLDEARNQNVGGSVGLGLSIAMDIARQHGGILRLDASERLGGLRADIVLGR</sequence>
<keyword evidence="9" id="KW-0547">Nucleotide-binding</keyword>
<dbReference type="InterPro" id="IPR050980">
    <property type="entry name" value="2C_sensor_his_kinase"/>
</dbReference>
<keyword evidence="14 15" id="KW-0472">Membrane</keyword>
<dbReference type="SMART" id="SM00387">
    <property type="entry name" value="HATPase_c"/>
    <property type="match status" value="1"/>
</dbReference>
<dbReference type="InterPro" id="IPR003661">
    <property type="entry name" value="HisK_dim/P_dom"/>
</dbReference>
<dbReference type="PROSITE" id="PS50109">
    <property type="entry name" value="HIS_KIN"/>
    <property type="match status" value="1"/>
</dbReference>
<evidence type="ECO:0000256" key="4">
    <source>
        <dbReference type="ARBA" id="ARBA00022475"/>
    </source>
</evidence>
<dbReference type="PANTHER" id="PTHR44936">
    <property type="entry name" value="SENSOR PROTEIN CREC"/>
    <property type="match status" value="1"/>
</dbReference>
<keyword evidence="12 15" id="KW-1133">Transmembrane helix</keyword>
<evidence type="ECO:0000313" key="19">
    <source>
        <dbReference type="Proteomes" id="UP000642488"/>
    </source>
</evidence>
<dbReference type="InterPro" id="IPR003594">
    <property type="entry name" value="HATPase_dom"/>
</dbReference>
<evidence type="ECO:0000256" key="14">
    <source>
        <dbReference type="ARBA" id="ARBA00023136"/>
    </source>
</evidence>
<feature type="transmembrane region" description="Helical" evidence="15">
    <location>
        <begin position="20"/>
        <end position="42"/>
    </location>
</feature>
<dbReference type="Gene3D" id="3.30.565.10">
    <property type="entry name" value="Histidine kinase-like ATPase, C-terminal domain"/>
    <property type="match status" value="1"/>
</dbReference>
<keyword evidence="10" id="KW-0418">Kinase</keyword>
<protein>
    <recommendedName>
        <fullName evidence="3">histidine kinase</fullName>
        <ecNumber evidence="3">2.7.13.3</ecNumber>
    </recommendedName>
</protein>
<evidence type="ECO:0000256" key="12">
    <source>
        <dbReference type="ARBA" id="ARBA00022989"/>
    </source>
</evidence>
<dbReference type="InterPro" id="IPR036890">
    <property type="entry name" value="HATPase_C_sf"/>
</dbReference>
<feature type="transmembrane region" description="Helical" evidence="15">
    <location>
        <begin position="162"/>
        <end position="181"/>
    </location>
</feature>
<feature type="domain" description="HAMP" evidence="17">
    <location>
        <begin position="182"/>
        <end position="233"/>
    </location>
</feature>
<evidence type="ECO:0000256" key="10">
    <source>
        <dbReference type="ARBA" id="ARBA00022777"/>
    </source>
</evidence>
<dbReference type="Gene3D" id="1.10.287.130">
    <property type="match status" value="1"/>
</dbReference>
<name>A0A934MBR8_9RHOB</name>
<evidence type="ECO:0000256" key="13">
    <source>
        <dbReference type="ARBA" id="ARBA00023012"/>
    </source>
</evidence>
<feature type="domain" description="Histidine kinase" evidence="16">
    <location>
        <begin position="241"/>
        <end position="439"/>
    </location>
</feature>
<dbReference type="SMART" id="SM00388">
    <property type="entry name" value="HisKA"/>
    <property type="match status" value="1"/>
</dbReference>
<comment type="catalytic activity">
    <reaction evidence="1">
        <text>ATP + protein L-histidine = ADP + protein N-phospho-L-histidine.</text>
        <dbReference type="EC" id="2.7.13.3"/>
    </reaction>
</comment>
<dbReference type="PROSITE" id="PS50885">
    <property type="entry name" value="HAMP"/>
    <property type="match status" value="1"/>
</dbReference>
<evidence type="ECO:0000259" key="17">
    <source>
        <dbReference type="PROSITE" id="PS50885"/>
    </source>
</evidence>
<evidence type="ECO:0000256" key="9">
    <source>
        <dbReference type="ARBA" id="ARBA00022741"/>
    </source>
</evidence>
<dbReference type="AlphaFoldDB" id="A0A934MBR8"/>
<dbReference type="SMART" id="SM00304">
    <property type="entry name" value="HAMP"/>
    <property type="match status" value="1"/>
</dbReference>
<reference evidence="18" key="1">
    <citation type="submission" date="2020-12" db="EMBL/GenBank/DDBJ databases">
        <title>Bacterial taxonomy.</title>
        <authorList>
            <person name="Pan X."/>
        </authorList>
    </citation>
    <scope>NUCLEOTIDE SEQUENCE</scope>
    <source>
        <strain evidence="18">KCTC 52957</strain>
    </source>
</reference>
<dbReference type="PRINTS" id="PR00344">
    <property type="entry name" value="BCTRLSENSOR"/>
</dbReference>
<evidence type="ECO:0000313" key="18">
    <source>
        <dbReference type="EMBL" id="MBJ3761988.1"/>
    </source>
</evidence>
<evidence type="ECO:0000256" key="6">
    <source>
        <dbReference type="ARBA" id="ARBA00022553"/>
    </source>
</evidence>
<dbReference type="Pfam" id="PF00512">
    <property type="entry name" value="HisKA"/>
    <property type="match status" value="1"/>
</dbReference>
<evidence type="ECO:0000256" key="11">
    <source>
        <dbReference type="ARBA" id="ARBA00022840"/>
    </source>
</evidence>
<dbReference type="GO" id="GO:0005524">
    <property type="term" value="F:ATP binding"/>
    <property type="evidence" value="ECO:0007669"/>
    <property type="project" value="UniProtKB-KW"/>
</dbReference>
<dbReference type="CDD" id="cd06225">
    <property type="entry name" value="HAMP"/>
    <property type="match status" value="1"/>
</dbReference>
<dbReference type="InterPro" id="IPR005467">
    <property type="entry name" value="His_kinase_dom"/>
</dbReference>
<evidence type="ECO:0000256" key="8">
    <source>
        <dbReference type="ARBA" id="ARBA00022692"/>
    </source>
</evidence>
<evidence type="ECO:0000256" key="15">
    <source>
        <dbReference type="SAM" id="Phobius"/>
    </source>
</evidence>
<keyword evidence="8 15" id="KW-0812">Transmembrane</keyword>
<evidence type="ECO:0000256" key="3">
    <source>
        <dbReference type="ARBA" id="ARBA00012438"/>
    </source>
</evidence>
<keyword evidence="11" id="KW-0067">ATP-binding</keyword>
<dbReference type="EMBL" id="JAEKPD010000002">
    <property type="protein sequence ID" value="MBJ3761988.1"/>
    <property type="molecule type" value="Genomic_DNA"/>
</dbReference>
<dbReference type="PANTHER" id="PTHR44936:SF5">
    <property type="entry name" value="SENSOR HISTIDINE KINASE ENVZ"/>
    <property type="match status" value="1"/>
</dbReference>